<dbReference type="AlphaFoldDB" id="A0A921AW57"/>
<dbReference type="EMBL" id="DYZA01000145">
    <property type="protein sequence ID" value="HJD97440.1"/>
    <property type="molecule type" value="Genomic_DNA"/>
</dbReference>
<dbReference type="PANTHER" id="PTHR43792">
    <property type="entry name" value="GNAT FAMILY, PUTATIVE (AFU_ORTHOLOGUE AFUA_3G00765)-RELATED-RELATED"/>
    <property type="match status" value="1"/>
</dbReference>
<dbReference type="RefSeq" id="WP_304122496.1">
    <property type="nucleotide sequence ID" value="NZ_DYZA01000145.1"/>
</dbReference>
<dbReference type="Pfam" id="PF13302">
    <property type="entry name" value="Acetyltransf_3"/>
    <property type="match status" value="1"/>
</dbReference>
<proteinExistence type="predicted"/>
<reference evidence="2" key="2">
    <citation type="submission" date="2021-09" db="EMBL/GenBank/DDBJ databases">
        <authorList>
            <person name="Gilroy R."/>
        </authorList>
    </citation>
    <scope>NUCLEOTIDE SEQUENCE</scope>
    <source>
        <strain evidence="2">ChiGjej2B2-19336</strain>
    </source>
</reference>
<accession>A0A921AW57</accession>
<dbReference type="InterPro" id="IPR051531">
    <property type="entry name" value="N-acetyltransferase"/>
</dbReference>
<dbReference type="InterPro" id="IPR016181">
    <property type="entry name" value="Acyl_CoA_acyltransferase"/>
</dbReference>
<dbReference type="Proteomes" id="UP000698963">
    <property type="component" value="Unassembled WGS sequence"/>
</dbReference>
<evidence type="ECO:0000259" key="1">
    <source>
        <dbReference type="PROSITE" id="PS51186"/>
    </source>
</evidence>
<dbReference type="SUPFAM" id="SSF55729">
    <property type="entry name" value="Acyl-CoA N-acyltransferases (Nat)"/>
    <property type="match status" value="1"/>
</dbReference>
<evidence type="ECO:0000313" key="2">
    <source>
        <dbReference type="EMBL" id="HJD97440.1"/>
    </source>
</evidence>
<organism evidence="2 3">
    <name type="scientific">Mailhella massiliensis</name>
    <dbReference type="NCBI Taxonomy" id="1903261"/>
    <lineage>
        <taxon>Bacteria</taxon>
        <taxon>Pseudomonadati</taxon>
        <taxon>Thermodesulfobacteriota</taxon>
        <taxon>Desulfovibrionia</taxon>
        <taxon>Desulfovibrionales</taxon>
        <taxon>Desulfovibrionaceae</taxon>
        <taxon>Mailhella</taxon>
    </lineage>
</organism>
<evidence type="ECO:0000313" key="3">
    <source>
        <dbReference type="Proteomes" id="UP000698963"/>
    </source>
</evidence>
<name>A0A921AW57_9BACT</name>
<dbReference type="Gene3D" id="3.40.630.30">
    <property type="match status" value="1"/>
</dbReference>
<gene>
    <name evidence="2" type="ORF">K8W16_07325</name>
</gene>
<dbReference type="GO" id="GO:0016747">
    <property type="term" value="F:acyltransferase activity, transferring groups other than amino-acyl groups"/>
    <property type="evidence" value="ECO:0007669"/>
    <property type="project" value="InterPro"/>
</dbReference>
<comment type="caution">
    <text evidence="2">The sequence shown here is derived from an EMBL/GenBank/DDBJ whole genome shotgun (WGS) entry which is preliminary data.</text>
</comment>
<sequence length="181" mass="20474">MKLETTRLTLRTFEEKDAPGLLAMLERPGASCFAEERLGSFGAALEEARRRRSAREGTQLAVCLKESGGIIGNVFSRQEGPDTWSVGWMLNERFQGRGYASEAARAYVDFLFSRKGARRVYAYVEEGNLPSRRLCERLGMRKEACFVEFIAFRKDENGTPVYENTLVYAVLKREWGAEPAV</sequence>
<reference evidence="2" key="1">
    <citation type="journal article" date="2021" name="PeerJ">
        <title>Extensive microbial diversity within the chicken gut microbiome revealed by metagenomics and culture.</title>
        <authorList>
            <person name="Gilroy R."/>
            <person name="Ravi A."/>
            <person name="Getino M."/>
            <person name="Pursley I."/>
            <person name="Horton D.L."/>
            <person name="Alikhan N.F."/>
            <person name="Baker D."/>
            <person name="Gharbi K."/>
            <person name="Hall N."/>
            <person name="Watson M."/>
            <person name="Adriaenssens E.M."/>
            <person name="Foster-Nyarko E."/>
            <person name="Jarju S."/>
            <person name="Secka A."/>
            <person name="Antonio M."/>
            <person name="Oren A."/>
            <person name="Chaudhuri R.R."/>
            <person name="La Ragione R."/>
            <person name="Hildebrand F."/>
            <person name="Pallen M.J."/>
        </authorList>
    </citation>
    <scope>NUCLEOTIDE SEQUENCE</scope>
    <source>
        <strain evidence="2">ChiGjej2B2-19336</strain>
    </source>
</reference>
<dbReference type="PROSITE" id="PS51186">
    <property type="entry name" value="GNAT"/>
    <property type="match status" value="1"/>
</dbReference>
<dbReference type="InterPro" id="IPR000182">
    <property type="entry name" value="GNAT_dom"/>
</dbReference>
<protein>
    <submittedName>
        <fullName evidence="2">GNAT family N-acetyltransferase</fullName>
    </submittedName>
</protein>
<feature type="domain" description="N-acetyltransferase" evidence="1">
    <location>
        <begin position="8"/>
        <end position="159"/>
    </location>
</feature>